<dbReference type="InterPro" id="IPR042213">
    <property type="entry name" value="NBD_C_sf"/>
</dbReference>
<comment type="similarity">
    <text evidence="1">Belongs to the four-carbon acid sugar kinase family.</text>
</comment>
<keyword evidence="10" id="KW-1185">Reference proteome</keyword>
<reference evidence="9 10" key="1">
    <citation type="submission" date="2024-09" db="EMBL/GenBank/DDBJ databases">
        <authorList>
            <person name="Sun Q."/>
            <person name="Mori K."/>
        </authorList>
    </citation>
    <scope>NUCLEOTIDE SEQUENCE [LARGE SCALE GENOMIC DNA]</scope>
    <source>
        <strain evidence="9 10">CCM 7765</strain>
    </source>
</reference>
<evidence type="ECO:0000256" key="5">
    <source>
        <dbReference type="ARBA" id="ARBA00022840"/>
    </source>
</evidence>
<accession>A0ABV6HG02</accession>
<dbReference type="InterPro" id="IPR037051">
    <property type="entry name" value="4-carb_acid_sugar_kinase_N_sf"/>
</dbReference>
<organism evidence="9 10">
    <name type="scientific">Olivibacter oleidegradans</name>
    <dbReference type="NCBI Taxonomy" id="760123"/>
    <lineage>
        <taxon>Bacteria</taxon>
        <taxon>Pseudomonadati</taxon>
        <taxon>Bacteroidota</taxon>
        <taxon>Sphingobacteriia</taxon>
        <taxon>Sphingobacteriales</taxon>
        <taxon>Sphingobacteriaceae</taxon>
        <taxon>Olivibacter</taxon>
    </lineage>
</organism>
<evidence type="ECO:0000256" key="1">
    <source>
        <dbReference type="ARBA" id="ARBA00005715"/>
    </source>
</evidence>
<sequence length="384" mass="42930">MIIVIADDLTGATELGGVALRYNLQVEITNQIDVSITSGTDLLVINTDTRSMAIEQAMERLDNVLRWIKTLSFTHIFKKVDSVLRGHIVAELTAQMLAIGAKRALLLPANPRLGRTIRKGKYYVQDKPIHETAFSCDPEFPVKNANVLEMLGAQGDVQIKSWSDTLPAHGLVVGEIATEQDISKWVQIAPEDTLLAGGSSAFIAFLEHKAKALRCEPLEGNKSFTGFRRPSLYICGSNYEKSIQRIKAWRMVNEPVCYLPISKPGENMDEEELYRWMERVKAALMHHQKAIIAFDNELVSSMPLTPSFLRISMAKMVDRLLNEVTIQELIIEGGATAGTILAHRQIGQLKPVEELAPGVIRCSIYKEPKIWITLKPGSYNWYTL</sequence>
<evidence type="ECO:0000256" key="4">
    <source>
        <dbReference type="ARBA" id="ARBA00022777"/>
    </source>
</evidence>
<evidence type="ECO:0000256" key="3">
    <source>
        <dbReference type="ARBA" id="ARBA00022741"/>
    </source>
</evidence>
<proteinExistence type="inferred from homology"/>
<dbReference type="Pfam" id="PF07005">
    <property type="entry name" value="SBD_N"/>
    <property type="match status" value="1"/>
</dbReference>
<dbReference type="GO" id="GO:0016301">
    <property type="term" value="F:kinase activity"/>
    <property type="evidence" value="ECO:0007669"/>
    <property type="project" value="UniProtKB-KW"/>
</dbReference>
<name>A0ABV6HG02_9SPHI</name>
<dbReference type="RefSeq" id="WP_130854849.1">
    <property type="nucleotide sequence ID" value="NZ_JBHLWO010000001.1"/>
</dbReference>
<keyword evidence="3" id="KW-0547">Nucleotide-binding</keyword>
<evidence type="ECO:0000313" key="9">
    <source>
        <dbReference type="EMBL" id="MFC0317095.1"/>
    </source>
</evidence>
<dbReference type="Gene3D" id="3.40.980.20">
    <property type="entry name" value="Four-carbon acid sugar kinase, nucleotide binding domain"/>
    <property type="match status" value="1"/>
</dbReference>
<evidence type="ECO:0000259" key="7">
    <source>
        <dbReference type="Pfam" id="PF07005"/>
    </source>
</evidence>
<dbReference type="SUPFAM" id="SSF142764">
    <property type="entry name" value="YgbK-like"/>
    <property type="match status" value="1"/>
</dbReference>
<evidence type="ECO:0000259" key="8">
    <source>
        <dbReference type="Pfam" id="PF17042"/>
    </source>
</evidence>
<dbReference type="EMBL" id="JBHLWO010000001">
    <property type="protein sequence ID" value="MFC0317095.1"/>
    <property type="molecule type" value="Genomic_DNA"/>
</dbReference>
<evidence type="ECO:0000256" key="2">
    <source>
        <dbReference type="ARBA" id="ARBA00022679"/>
    </source>
</evidence>
<keyword evidence="2 9" id="KW-0808">Transferase</keyword>
<evidence type="ECO:0000256" key="6">
    <source>
        <dbReference type="ARBA" id="ARBA00023277"/>
    </source>
</evidence>
<comment type="caution">
    <text evidence="9">The sequence shown here is derived from an EMBL/GenBank/DDBJ whole genome shotgun (WGS) entry which is preliminary data.</text>
</comment>
<keyword evidence="6" id="KW-0119">Carbohydrate metabolism</keyword>
<dbReference type="InterPro" id="IPR031475">
    <property type="entry name" value="NBD_C"/>
</dbReference>
<dbReference type="Proteomes" id="UP001589774">
    <property type="component" value="Unassembled WGS sequence"/>
</dbReference>
<gene>
    <name evidence="9" type="ORF">ACFFI0_02195</name>
</gene>
<evidence type="ECO:0000313" key="10">
    <source>
        <dbReference type="Proteomes" id="UP001589774"/>
    </source>
</evidence>
<dbReference type="InterPro" id="IPR010737">
    <property type="entry name" value="4-carb_acid_sugar_kinase_N"/>
</dbReference>
<dbReference type="Gene3D" id="3.40.50.10840">
    <property type="entry name" value="Putative sugar-binding, N-terminal domain"/>
    <property type="match status" value="1"/>
</dbReference>
<dbReference type="EC" id="2.7.1.-" evidence="9"/>
<feature type="domain" description="Four-carbon acid sugar kinase nucleotide binding" evidence="8">
    <location>
        <begin position="233"/>
        <end position="378"/>
    </location>
</feature>
<dbReference type="Pfam" id="PF17042">
    <property type="entry name" value="NBD_C"/>
    <property type="match status" value="1"/>
</dbReference>
<protein>
    <submittedName>
        <fullName evidence="9">Four-carbon acid sugar kinase family protein</fullName>
        <ecNumber evidence="9">2.7.1.-</ecNumber>
    </submittedName>
</protein>
<keyword evidence="4 9" id="KW-0418">Kinase</keyword>
<keyword evidence="5" id="KW-0067">ATP-binding</keyword>
<feature type="domain" description="Four-carbon acid sugar kinase N-terminal" evidence="7">
    <location>
        <begin position="2"/>
        <end position="161"/>
    </location>
</feature>